<organism evidence="2 3">
    <name type="scientific">Alkalibacillus filiformis</name>
    <dbReference type="NCBI Taxonomy" id="200990"/>
    <lineage>
        <taxon>Bacteria</taxon>
        <taxon>Bacillati</taxon>
        <taxon>Bacillota</taxon>
        <taxon>Bacilli</taxon>
        <taxon>Bacillales</taxon>
        <taxon>Bacillaceae</taxon>
        <taxon>Alkalibacillus</taxon>
    </lineage>
</organism>
<evidence type="ECO:0000313" key="3">
    <source>
        <dbReference type="Proteomes" id="UP001236723"/>
    </source>
</evidence>
<keyword evidence="1" id="KW-1133">Transmembrane helix</keyword>
<protein>
    <submittedName>
        <fullName evidence="2">NADH:ubiquinone oxidoreductase subunit K</fullName>
    </submittedName>
</protein>
<dbReference type="EMBL" id="JAUSUP010000002">
    <property type="protein sequence ID" value="MDQ0351366.1"/>
    <property type="molecule type" value="Genomic_DNA"/>
</dbReference>
<reference evidence="2 3" key="1">
    <citation type="submission" date="2023-07" db="EMBL/GenBank/DDBJ databases">
        <title>Genomic Encyclopedia of Type Strains, Phase IV (KMG-IV): sequencing the most valuable type-strain genomes for metagenomic binning, comparative biology and taxonomic classification.</title>
        <authorList>
            <person name="Goeker M."/>
        </authorList>
    </citation>
    <scope>NUCLEOTIDE SEQUENCE [LARGE SCALE GENOMIC DNA]</scope>
    <source>
        <strain evidence="2 3">DSM 15448</strain>
    </source>
</reference>
<accession>A0ABU0DSD8</accession>
<dbReference type="RefSeq" id="WP_307067041.1">
    <property type="nucleotide sequence ID" value="NZ_JAUSUP010000002.1"/>
</dbReference>
<keyword evidence="3" id="KW-1185">Reference proteome</keyword>
<feature type="transmembrane region" description="Helical" evidence="1">
    <location>
        <begin position="12"/>
        <end position="37"/>
    </location>
</feature>
<dbReference type="Proteomes" id="UP001236723">
    <property type="component" value="Unassembled WGS sequence"/>
</dbReference>
<keyword evidence="1" id="KW-0812">Transmembrane</keyword>
<keyword evidence="1" id="KW-0472">Membrane</keyword>
<evidence type="ECO:0000256" key="1">
    <source>
        <dbReference type="SAM" id="Phobius"/>
    </source>
</evidence>
<sequence length="108" mass="11924">MQKVEIKEFGLMSVFKFVLILFSIPALLMAVIIFFISLSGVFQGSVGEIFIFIPAVIMLAVYAVIHGLLAVLFALVYNKFSPKVGALELKVSLNENENTSQQPTVEQN</sequence>
<proteinExistence type="predicted"/>
<feature type="transmembrane region" description="Helical" evidence="1">
    <location>
        <begin position="49"/>
        <end position="77"/>
    </location>
</feature>
<gene>
    <name evidence="2" type="ORF">J2R98_001180</name>
</gene>
<evidence type="ECO:0000313" key="2">
    <source>
        <dbReference type="EMBL" id="MDQ0351366.1"/>
    </source>
</evidence>
<comment type="caution">
    <text evidence="2">The sequence shown here is derived from an EMBL/GenBank/DDBJ whole genome shotgun (WGS) entry which is preliminary data.</text>
</comment>
<name>A0ABU0DSD8_9BACI</name>